<evidence type="ECO:0000256" key="1">
    <source>
        <dbReference type="ARBA" id="ARBA00004141"/>
    </source>
</evidence>
<feature type="transmembrane region" description="Helical" evidence="5">
    <location>
        <begin position="118"/>
        <end position="143"/>
    </location>
</feature>
<evidence type="ECO:0000256" key="4">
    <source>
        <dbReference type="ARBA" id="ARBA00023136"/>
    </source>
</evidence>
<dbReference type="GO" id="GO:0015078">
    <property type="term" value="F:proton transmembrane transporter activity"/>
    <property type="evidence" value="ECO:0007669"/>
    <property type="project" value="InterPro"/>
</dbReference>
<keyword evidence="4 5" id="KW-0472">Membrane</keyword>
<dbReference type="GO" id="GO:0033177">
    <property type="term" value="C:proton-transporting two-sector ATPase complex, proton-transporting domain"/>
    <property type="evidence" value="ECO:0007669"/>
    <property type="project" value="InterPro"/>
</dbReference>
<sequence length="149" mass="14868">MEQLILTLGWAGLYGPMALGAIGSIIGCAIAGQAAIGALLETESGHGRFIGLSAMPSSQTIYGIVVMFSLQRPVTTDTAAGLFAVGILSGTALLLSAVHQGSCCASAINTAKSKPEVFGLSIAPAAIVEGFGVFAFIFALVIAGNIPAG</sequence>
<protein>
    <recommendedName>
        <fullName evidence="6">V-ATPase proteolipid subunit C-like domain-containing protein</fullName>
    </recommendedName>
</protein>
<keyword evidence="2 5" id="KW-0812">Transmembrane</keyword>
<comment type="subcellular location">
    <subcellularLocation>
        <location evidence="1">Membrane</location>
        <topology evidence="1">Multi-pass membrane protein</topology>
    </subcellularLocation>
</comment>
<evidence type="ECO:0000256" key="2">
    <source>
        <dbReference type="ARBA" id="ARBA00022692"/>
    </source>
</evidence>
<dbReference type="SUPFAM" id="SSF81333">
    <property type="entry name" value="F1F0 ATP synthase subunit C"/>
    <property type="match status" value="1"/>
</dbReference>
<evidence type="ECO:0000313" key="7">
    <source>
        <dbReference type="EMBL" id="QEA03885.1"/>
    </source>
</evidence>
<dbReference type="Pfam" id="PF00137">
    <property type="entry name" value="ATP-synt_C"/>
    <property type="match status" value="2"/>
</dbReference>
<feature type="transmembrane region" description="Helical" evidence="5">
    <location>
        <begin position="49"/>
        <end position="68"/>
    </location>
</feature>
<dbReference type="InterPro" id="IPR002379">
    <property type="entry name" value="ATPase_proteolipid_c-like_dom"/>
</dbReference>
<feature type="transmembrane region" description="Helical" evidence="5">
    <location>
        <begin position="17"/>
        <end position="40"/>
    </location>
</feature>
<reference evidence="7" key="1">
    <citation type="submission" date="2019-06" db="EMBL/GenBank/DDBJ databases">
        <authorList>
            <person name="Murdoch R.W."/>
            <person name="Fathepure B."/>
        </authorList>
    </citation>
    <scope>NUCLEOTIDE SEQUENCE</scope>
</reference>
<evidence type="ECO:0000256" key="5">
    <source>
        <dbReference type="SAM" id="Phobius"/>
    </source>
</evidence>
<name>A0A5B8RAW5_9ZZZZ</name>
<accession>A0A5B8RAW5</accession>
<dbReference type="CDD" id="cd18180">
    <property type="entry name" value="ATP-synt_Vo_Ao_c_NTPK_rpt2"/>
    <property type="match status" value="1"/>
</dbReference>
<dbReference type="NCBIfam" id="NF007200">
    <property type="entry name" value="PRK09621.1"/>
    <property type="match status" value="1"/>
</dbReference>
<feature type="domain" description="V-ATPase proteolipid subunit C-like" evidence="6">
    <location>
        <begin position="83"/>
        <end position="142"/>
    </location>
</feature>
<gene>
    <name evidence="7" type="ORF">KBTEX_00185</name>
</gene>
<feature type="domain" description="V-ATPase proteolipid subunit C-like" evidence="6">
    <location>
        <begin position="16"/>
        <end position="68"/>
    </location>
</feature>
<dbReference type="Gene3D" id="1.20.120.610">
    <property type="entry name" value="lithium bound rotor ring of v- atpase"/>
    <property type="match status" value="1"/>
</dbReference>
<evidence type="ECO:0000256" key="3">
    <source>
        <dbReference type="ARBA" id="ARBA00022989"/>
    </source>
</evidence>
<organism evidence="7">
    <name type="scientific">uncultured organism</name>
    <dbReference type="NCBI Taxonomy" id="155900"/>
    <lineage>
        <taxon>unclassified sequences</taxon>
        <taxon>environmental samples</taxon>
    </lineage>
</organism>
<dbReference type="EMBL" id="MN079077">
    <property type="protein sequence ID" value="QEA03885.1"/>
    <property type="molecule type" value="Genomic_DNA"/>
</dbReference>
<feature type="transmembrane region" description="Helical" evidence="5">
    <location>
        <begin position="80"/>
        <end position="98"/>
    </location>
</feature>
<keyword evidence="3 5" id="KW-1133">Transmembrane helix</keyword>
<dbReference type="InterPro" id="IPR035921">
    <property type="entry name" value="F/V-ATP_Csub_sf"/>
</dbReference>
<proteinExistence type="predicted"/>
<evidence type="ECO:0000259" key="6">
    <source>
        <dbReference type="Pfam" id="PF00137"/>
    </source>
</evidence>
<dbReference type="AlphaFoldDB" id="A0A5B8RAW5"/>